<feature type="region of interest" description="Disordered" evidence="2">
    <location>
        <begin position="571"/>
        <end position="619"/>
    </location>
</feature>
<evidence type="ECO:0000256" key="1">
    <source>
        <dbReference type="SAM" id="Coils"/>
    </source>
</evidence>
<feature type="coiled-coil region" evidence="1">
    <location>
        <begin position="212"/>
        <end position="239"/>
    </location>
</feature>
<gene>
    <name evidence="3" type="ORF">cyc_05193</name>
</gene>
<keyword evidence="1" id="KW-0175">Coiled coil</keyword>
<accession>A0A1D3CVU5</accession>
<feature type="compositionally biased region" description="Basic and acidic residues" evidence="2">
    <location>
        <begin position="594"/>
        <end position="610"/>
    </location>
</feature>
<dbReference type="VEuPathDB" id="ToxoDB:cyc_05193"/>
<feature type="coiled-coil region" evidence="1">
    <location>
        <begin position="265"/>
        <end position="299"/>
    </location>
</feature>
<evidence type="ECO:0000313" key="4">
    <source>
        <dbReference type="Proteomes" id="UP000095192"/>
    </source>
</evidence>
<name>A0A1D3CVU5_9EIME</name>
<evidence type="ECO:0000256" key="2">
    <source>
        <dbReference type="SAM" id="MobiDB-lite"/>
    </source>
</evidence>
<feature type="region of interest" description="Disordered" evidence="2">
    <location>
        <begin position="465"/>
        <end position="487"/>
    </location>
</feature>
<dbReference type="Proteomes" id="UP000095192">
    <property type="component" value="Unassembled WGS sequence"/>
</dbReference>
<dbReference type="InParanoid" id="A0A1D3CVU5"/>
<dbReference type="EMBL" id="JROU02001765">
    <property type="protein sequence ID" value="OEH75318.1"/>
    <property type="molecule type" value="Genomic_DNA"/>
</dbReference>
<protein>
    <submittedName>
        <fullName evidence="3">Uncharacterized protein</fullName>
    </submittedName>
</protein>
<proteinExistence type="predicted"/>
<reference evidence="3 4" key="1">
    <citation type="journal article" date="2016" name="BMC Genomics">
        <title>Comparative genomics reveals Cyclospora cayetanensis possesses coccidia-like metabolism and invasion components but unique surface antigens.</title>
        <authorList>
            <person name="Liu S."/>
            <person name="Wang L."/>
            <person name="Zheng H."/>
            <person name="Xu Z."/>
            <person name="Roellig D.M."/>
            <person name="Li N."/>
            <person name="Frace M.A."/>
            <person name="Tang K."/>
            <person name="Arrowood M.J."/>
            <person name="Moss D.M."/>
            <person name="Zhang L."/>
            <person name="Feng Y."/>
            <person name="Xiao L."/>
        </authorList>
    </citation>
    <scope>NUCLEOTIDE SEQUENCE [LARGE SCALE GENOMIC DNA]</scope>
    <source>
        <strain evidence="3 4">CHN_HEN01</strain>
    </source>
</reference>
<dbReference type="VEuPathDB" id="ToxoDB:LOC34621592"/>
<comment type="caution">
    <text evidence="3">The sequence shown here is derived from an EMBL/GenBank/DDBJ whole genome shotgun (WGS) entry which is preliminary data.</text>
</comment>
<organism evidence="3 4">
    <name type="scientific">Cyclospora cayetanensis</name>
    <dbReference type="NCBI Taxonomy" id="88456"/>
    <lineage>
        <taxon>Eukaryota</taxon>
        <taxon>Sar</taxon>
        <taxon>Alveolata</taxon>
        <taxon>Apicomplexa</taxon>
        <taxon>Conoidasida</taxon>
        <taxon>Coccidia</taxon>
        <taxon>Eucoccidiorida</taxon>
        <taxon>Eimeriorina</taxon>
        <taxon>Eimeriidae</taxon>
        <taxon>Cyclospora</taxon>
    </lineage>
</organism>
<keyword evidence="4" id="KW-1185">Reference proteome</keyword>
<evidence type="ECO:0000313" key="3">
    <source>
        <dbReference type="EMBL" id="OEH75318.1"/>
    </source>
</evidence>
<dbReference type="AlphaFoldDB" id="A0A1D3CVU5"/>
<feature type="compositionally biased region" description="Polar residues" evidence="2">
    <location>
        <begin position="582"/>
        <end position="592"/>
    </location>
</feature>
<sequence length="619" mass="69594">MPLQFMATAAEKSSLRVHRWLQEEDTNREISNVRLLHLFKPPSLVTASKGAVIMREALTEEPHSSCGKILLSRLHNGLACCAVTEKELIRLYTENNFLNKKVNDLVPAVISLEERLQQQAATVILTQKSLDTHRYDSATALQRQEEGMKLTNGEVSAFLARTILLHQLCKEDCQRLATEQQLMMGKAEKQSVKLQHLQEEVNDLSYLRGPQQQEYEQGLRQELNELREQRKAVDRTSVECFQSLKEEQQEQRVQQQEVLKGQQALAAQLNQIQLQQQRLEMVQEQRQQLQEQRQHHDDKVKWRLEDELNRLRRSVNPENRRNLTFSKVDVRYPAKKSTTPMMARAVKGQQHEKDLVSETSGAGTVPLARGVVKPSVQGIHRGSTGDYLLGRTCEATRVPANTLPLLCLFRTTRHRTIRAGTIDMGGPREESSAAAVVAVDSAASYAEKMRKDIVKKAIQGASSRRVSTSVNQGPSPPFAALRHDSASPTRTAASGVARGTVQQMMQHQGHSQSGRLLSSLSCLQQAHEAKPASVWGADALRAATVEALMLKARLQVATAELEVLRLKEKRAEKRDAGASSMVDEQSIVQCHTTHSKERRWAASQDFDRHSRPQTKRGKE</sequence>